<dbReference type="AlphaFoldDB" id="A0AAV4B1E3"/>
<comment type="caution">
    <text evidence="1">The sequence shown here is derived from an EMBL/GenBank/DDBJ whole genome shotgun (WGS) entry which is preliminary data.</text>
</comment>
<evidence type="ECO:0000313" key="1">
    <source>
        <dbReference type="EMBL" id="GFO17201.1"/>
    </source>
</evidence>
<dbReference type="Proteomes" id="UP000735302">
    <property type="component" value="Unassembled WGS sequence"/>
</dbReference>
<reference evidence="1 2" key="1">
    <citation type="journal article" date="2021" name="Elife">
        <title>Chloroplast acquisition without the gene transfer in kleptoplastic sea slugs, Plakobranchus ocellatus.</title>
        <authorList>
            <person name="Maeda T."/>
            <person name="Takahashi S."/>
            <person name="Yoshida T."/>
            <person name="Shimamura S."/>
            <person name="Takaki Y."/>
            <person name="Nagai Y."/>
            <person name="Toyoda A."/>
            <person name="Suzuki Y."/>
            <person name="Arimoto A."/>
            <person name="Ishii H."/>
            <person name="Satoh N."/>
            <person name="Nishiyama T."/>
            <person name="Hasebe M."/>
            <person name="Maruyama T."/>
            <person name="Minagawa J."/>
            <person name="Obokata J."/>
            <person name="Shigenobu S."/>
        </authorList>
    </citation>
    <scope>NUCLEOTIDE SEQUENCE [LARGE SCALE GENOMIC DNA]</scope>
</reference>
<accession>A0AAV4B1E3</accession>
<organism evidence="1 2">
    <name type="scientific">Plakobranchus ocellatus</name>
    <dbReference type="NCBI Taxonomy" id="259542"/>
    <lineage>
        <taxon>Eukaryota</taxon>
        <taxon>Metazoa</taxon>
        <taxon>Spiralia</taxon>
        <taxon>Lophotrochozoa</taxon>
        <taxon>Mollusca</taxon>
        <taxon>Gastropoda</taxon>
        <taxon>Heterobranchia</taxon>
        <taxon>Euthyneura</taxon>
        <taxon>Panpulmonata</taxon>
        <taxon>Sacoglossa</taxon>
        <taxon>Placobranchoidea</taxon>
        <taxon>Plakobranchidae</taxon>
        <taxon>Plakobranchus</taxon>
    </lineage>
</organism>
<keyword evidence="2" id="KW-1185">Reference proteome</keyword>
<dbReference type="EMBL" id="BLXT01004727">
    <property type="protein sequence ID" value="GFO17201.1"/>
    <property type="molecule type" value="Genomic_DNA"/>
</dbReference>
<name>A0AAV4B1E3_9GAST</name>
<evidence type="ECO:0000313" key="2">
    <source>
        <dbReference type="Proteomes" id="UP000735302"/>
    </source>
</evidence>
<proteinExistence type="predicted"/>
<sequence length="203" mass="22835">MSPLSNFPFSESVLSDAQSTQSMINPGIKLPGKQASEVMKKMMERRFMEAVSRIDEHIKFLYQYDRHRTITDVTAITDLTVSLMNISNSTPISSEHHGEMLRKHPVETLTESVADALVLGQLGHADKSSIREAIFSRLGPRFATLFQIAQENVVTLESAIKTHLADVNRLLAEDVVNLNSKSLASFYRLRSFIFDKILEHKSS</sequence>
<protein>
    <submittedName>
        <fullName evidence="1">Uncharacterized protein</fullName>
    </submittedName>
</protein>
<gene>
    <name evidence="1" type="ORF">PoB_004370600</name>
</gene>